<gene>
    <name evidence="1" type="ORF">SAMN02745206_00240</name>
</gene>
<dbReference type="STRING" id="1121391.SAMN02745206_00240"/>
<dbReference type="RefSeq" id="WP_073036180.1">
    <property type="nucleotide sequence ID" value="NZ_FQVB01000004.1"/>
</dbReference>
<dbReference type="EMBL" id="FQVB01000004">
    <property type="protein sequence ID" value="SHE41568.1"/>
    <property type="molecule type" value="Genomic_DNA"/>
</dbReference>
<reference evidence="2" key="1">
    <citation type="submission" date="2016-11" db="EMBL/GenBank/DDBJ databases">
        <authorList>
            <person name="Varghese N."/>
            <person name="Submissions S."/>
        </authorList>
    </citation>
    <scope>NUCLEOTIDE SEQUENCE [LARGE SCALE GENOMIC DNA]</scope>
    <source>
        <strain evidence="2">DSM 9756</strain>
    </source>
</reference>
<organism evidence="1 2">
    <name type="scientific">Desulfacinum infernum DSM 9756</name>
    <dbReference type="NCBI Taxonomy" id="1121391"/>
    <lineage>
        <taxon>Bacteria</taxon>
        <taxon>Pseudomonadati</taxon>
        <taxon>Thermodesulfobacteriota</taxon>
        <taxon>Syntrophobacteria</taxon>
        <taxon>Syntrophobacterales</taxon>
        <taxon>Syntrophobacteraceae</taxon>
        <taxon>Desulfacinum</taxon>
    </lineage>
</organism>
<dbReference type="Proteomes" id="UP000184076">
    <property type="component" value="Unassembled WGS sequence"/>
</dbReference>
<proteinExistence type="predicted"/>
<keyword evidence="2" id="KW-1185">Reference proteome</keyword>
<evidence type="ECO:0000313" key="1">
    <source>
        <dbReference type="EMBL" id="SHE41568.1"/>
    </source>
</evidence>
<dbReference type="AlphaFoldDB" id="A0A1M4TAZ6"/>
<sequence>MKDKRNLHQKIQELCDCFATTDPLAEMATVAAEADKDEAALKWLALAVLHGVTANAKKIELSRRPEGGVDVRAKYREAPLRSPGSEVGAKILDAAKHIVGMEESEGSSRLALGIRDSSLELKIKVKKDDGGERLVIKFPER</sequence>
<protein>
    <submittedName>
        <fullName evidence="1">Uncharacterized protein</fullName>
    </submittedName>
</protein>
<dbReference type="OrthoDB" id="5513949at2"/>
<evidence type="ECO:0000313" key="2">
    <source>
        <dbReference type="Proteomes" id="UP000184076"/>
    </source>
</evidence>
<accession>A0A1M4TAZ6</accession>
<name>A0A1M4TAZ6_9BACT</name>